<dbReference type="GO" id="GO:0016787">
    <property type="term" value="F:hydrolase activity"/>
    <property type="evidence" value="ECO:0007669"/>
    <property type="project" value="UniProtKB-KW"/>
</dbReference>
<dbReference type="InterPro" id="IPR014017">
    <property type="entry name" value="DNA_helicase_UvrD-like_C"/>
</dbReference>
<dbReference type="AlphaFoldDB" id="A0A848QQF8"/>
<protein>
    <recommendedName>
        <fullName evidence="5">UvrD-like helicase C-terminal domain-containing protein</fullName>
    </recommendedName>
</protein>
<dbReference type="GO" id="GO:0005524">
    <property type="term" value="F:ATP binding"/>
    <property type="evidence" value="ECO:0007669"/>
    <property type="project" value="UniProtKB-KW"/>
</dbReference>
<evidence type="ECO:0000256" key="2">
    <source>
        <dbReference type="ARBA" id="ARBA00022801"/>
    </source>
</evidence>
<evidence type="ECO:0000313" key="7">
    <source>
        <dbReference type="Proteomes" id="UP000583639"/>
    </source>
</evidence>
<organism evidence="6 7">
    <name type="scientific">Phocaeicola vulgatus</name>
    <name type="common">Bacteroides vulgatus</name>
    <dbReference type="NCBI Taxonomy" id="821"/>
    <lineage>
        <taxon>Bacteria</taxon>
        <taxon>Pseudomonadati</taxon>
        <taxon>Bacteroidota</taxon>
        <taxon>Bacteroidia</taxon>
        <taxon>Bacteroidales</taxon>
        <taxon>Bacteroidaceae</taxon>
        <taxon>Phocaeicola</taxon>
    </lineage>
</organism>
<comment type="caution">
    <text evidence="6">The sequence shown here is derived from an EMBL/GenBank/DDBJ whole genome shotgun (WGS) entry which is preliminary data.</text>
</comment>
<sequence>MSKLFRRTYTDIYHGSLYRLYQSPSESPLLIDELEYLYSTFIQKWWIADNPKIQYVFSLLRNEVISPEKTPEGISESAKLFYVAMTRAKKRLHITYAESVS</sequence>
<evidence type="ECO:0000256" key="1">
    <source>
        <dbReference type="ARBA" id="ARBA00022741"/>
    </source>
</evidence>
<dbReference type="SUPFAM" id="SSF52540">
    <property type="entry name" value="P-loop containing nucleoside triphosphate hydrolases"/>
    <property type="match status" value="1"/>
</dbReference>
<dbReference type="InterPro" id="IPR027417">
    <property type="entry name" value="P-loop_NTPase"/>
</dbReference>
<dbReference type="RefSeq" id="WP_172769757.1">
    <property type="nucleotide sequence ID" value="NZ_JABDSI010000042.1"/>
</dbReference>
<keyword evidence="1" id="KW-0547">Nucleotide-binding</keyword>
<evidence type="ECO:0000256" key="3">
    <source>
        <dbReference type="ARBA" id="ARBA00022806"/>
    </source>
</evidence>
<evidence type="ECO:0000259" key="5">
    <source>
        <dbReference type="Pfam" id="PF13361"/>
    </source>
</evidence>
<dbReference type="Gene3D" id="3.30.160.800">
    <property type="match status" value="1"/>
</dbReference>
<evidence type="ECO:0000313" key="6">
    <source>
        <dbReference type="EMBL" id="NMW38743.1"/>
    </source>
</evidence>
<reference evidence="6 7" key="1">
    <citation type="submission" date="2020-04" db="EMBL/GenBank/DDBJ databases">
        <title>A novel gut-associated lysogenic phage, Bacteroides phage BV01, alters the host transcriptome and bile acid metabolism in Bacteroides vulgatus.</title>
        <authorList>
            <person name="Campbell D.E."/>
            <person name="Ly L."/>
            <person name="Ridlon J.M."/>
            <person name="Hsiao A."/>
            <person name="Degnan P.H."/>
        </authorList>
    </citation>
    <scope>NUCLEOTIDE SEQUENCE [LARGE SCALE GENOMIC DNA]</scope>
    <source>
        <strain evidence="6 7">VPI-BV8526</strain>
    </source>
</reference>
<evidence type="ECO:0000256" key="4">
    <source>
        <dbReference type="ARBA" id="ARBA00022840"/>
    </source>
</evidence>
<dbReference type="Pfam" id="PF13361">
    <property type="entry name" value="UvrD_C"/>
    <property type="match status" value="1"/>
</dbReference>
<feature type="domain" description="UvrD-like helicase C-terminal" evidence="5">
    <location>
        <begin position="65"/>
        <end position="98"/>
    </location>
</feature>
<keyword evidence="2" id="KW-0378">Hydrolase</keyword>
<proteinExistence type="predicted"/>
<dbReference type="GO" id="GO:0004386">
    <property type="term" value="F:helicase activity"/>
    <property type="evidence" value="ECO:0007669"/>
    <property type="project" value="UniProtKB-KW"/>
</dbReference>
<gene>
    <name evidence="6" type="ORF">HKQ55_00705</name>
</gene>
<keyword evidence="4" id="KW-0067">ATP-binding</keyword>
<dbReference type="EMBL" id="JABDSI010000042">
    <property type="protein sequence ID" value="NMW38743.1"/>
    <property type="molecule type" value="Genomic_DNA"/>
</dbReference>
<accession>A0A848QQF8</accession>
<keyword evidence="3" id="KW-0347">Helicase</keyword>
<name>A0A848QQF8_PHOVU</name>
<dbReference type="Proteomes" id="UP000583639">
    <property type="component" value="Unassembled WGS sequence"/>
</dbReference>